<comment type="subcellular location">
    <subcellularLocation>
        <location evidence="1 12">Nucleus</location>
    </subcellularLocation>
</comment>
<dbReference type="GO" id="GO:0061630">
    <property type="term" value="F:ubiquitin protein ligase activity"/>
    <property type="evidence" value="ECO:0007669"/>
    <property type="project" value="UniProtKB-UniRule"/>
</dbReference>
<comment type="caution">
    <text evidence="15">The sequence shown here is derived from an EMBL/GenBank/DDBJ whole genome shotgun (WGS) entry which is preliminary data.</text>
</comment>
<comment type="subunit">
    <text evidence="12">Homotetramer.</text>
</comment>
<evidence type="ECO:0000256" key="10">
    <source>
        <dbReference type="ARBA" id="ARBA00023187"/>
    </source>
</evidence>
<keyword evidence="6 12" id="KW-0808">Transferase</keyword>
<dbReference type="Gene3D" id="2.60.40.10">
    <property type="entry name" value="Immunoglobulins"/>
    <property type="match status" value="3"/>
</dbReference>
<dbReference type="CDD" id="cd00146">
    <property type="entry name" value="PKD"/>
    <property type="match status" value="1"/>
</dbReference>
<keyword evidence="10 12" id="KW-0508">mRNA splicing</keyword>
<accession>A0A8S2NCB3</accession>
<gene>
    <name evidence="15" type="ORF">GIL414_LOCUS11342</name>
</gene>
<evidence type="ECO:0000256" key="11">
    <source>
        <dbReference type="ARBA" id="ARBA00023242"/>
    </source>
</evidence>
<keyword evidence="5 12" id="KW-0507">mRNA processing</keyword>
<dbReference type="EC" id="2.3.2.27" evidence="12"/>
<dbReference type="SMART" id="SM00504">
    <property type="entry name" value="Ubox"/>
    <property type="match status" value="1"/>
</dbReference>
<dbReference type="PANTHER" id="PTHR43995">
    <property type="entry name" value="PRE-MRNA-PROCESSING FACTOR 19"/>
    <property type="match status" value="1"/>
</dbReference>
<evidence type="ECO:0000256" key="9">
    <source>
        <dbReference type="ARBA" id="ARBA00022786"/>
    </source>
</evidence>
<dbReference type="InterPro" id="IPR035986">
    <property type="entry name" value="PKD_dom_sf"/>
</dbReference>
<evidence type="ECO:0000313" key="15">
    <source>
        <dbReference type="EMBL" id="CAF3993463.1"/>
    </source>
</evidence>
<name>A0A8S2NCB3_9BILA</name>
<evidence type="ECO:0000256" key="12">
    <source>
        <dbReference type="RuleBase" id="RU367101"/>
    </source>
</evidence>
<dbReference type="GO" id="GO:0000398">
    <property type="term" value="P:mRNA splicing, via spliceosome"/>
    <property type="evidence" value="ECO:0007669"/>
    <property type="project" value="InterPro"/>
</dbReference>
<dbReference type="InterPro" id="IPR013783">
    <property type="entry name" value="Ig-like_fold"/>
</dbReference>
<comment type="similarity">
    <text evidence="3 12">Belongs to the WD repeat PRP19 family.</text>
</comment>
<dbReference type="Gene3D" id="3.30.40.10">
    <property type="entry name" value="Zinc/RING finger domain, C3HC4 (zinc finger)"/>
    <property type="match status" value="1"/>
</dbReference>
<keyword evidence="8" id="KW-0677">Repeat</keyword>
<dbReference type="InterPro" id="IPR013083">
    <property type="entry name" value="Znf_RING/FYVE/PHD"/>
</dbReference>
<comment type="function">
    <text evidence="12">Ubiquitin-protein ligase which is mainly involved pre-mRNA splicing and DNA repair. Required for pre-mRNA splicing as component of the spliceosome.</text>
</comment>
<dbReference type="CDD" id="cd16656">
    <property type="entry name" value="RING-Ubox_PRP19"/>
    <property type="match status" value="1"/>
</dbReference>
<evidence type="ECO:0000256" key="7">
    <source>
        <dbReference type="ARBA" id="ARBA00022728"/>
    </source>
</evidence>
<dbReference type="SUPFAM" id="SSF57850">
    <property type="entry name" value="RING/U-box"/>
    <property type="match status" value="1"/>
</dbReference>
<dbReference type="EMBL" id="CAJOBJ010004226">
    <property type="protein sequence ID" value="CAF3993463.1"/>
    <property type="molecule type" value="Genomic_DNA"/>
</dbReference>
<keyword evidence="13" id="KW-1133">Transmembrane helix</keyword>
<keyword evidence="4" id="KW-0853">WD repeat</keyword>
<protein>
    <recommendedName>
        <fullName evidence="12">Pre-mRNA-processing factor 19</fullName>
        <ecNumber evidence="12">2.3.2.27</ecNumber>
    </recommendedName>
</protein>
<dbReference type="Pfam" id="PF22352">
    <property type="entry name" value="K319L-like_PKD"/>
    <property type="match status" value="2"/>
</dbReference>
<dbReference type="PANTHER" id="PTHR43995:SF1">
    <property type="entry name" value="PRE-MRNA-PROCESSING FACTOR 19"/>
    <property type="match status" value="1"/>
</dbReference>
<comment type="pathway">
    <text evidence="2 12">Protein modification; protein ubiquitination.</text>
</comment>
<dbReference type="InterPro" id="IPR038959">
    <property type="entry name" value="Prp19"/>
</dbReference>
<keyword evidence="13" id="KW-0812">Transmembrane</keyword>
<evidence type="ECO:0000256" key="5">
    <source>
        <dbReference type="ARBA" id="ARBA00022664"/>
    </source>
</evidence>
<sequence>MIKATSVPPLVVKVISPVSVRLPQTIIKLEASVEPSSRHVTYRWTYKNDGPVMPLIENMNTSDLLISNIRAGTYSFQLDVMDNSDNQQTKTVQLIAAGDPIEARVTSRREVVFWPSNDVLLDGTSSIIEQQTHISWTLLSNDHKLDANTIEIISPHSLKTRISNLRIGQYKFQLALVTKDERYTSKTDVLVIVYSQNGQPPKISINLETKSVNILNNLIILNASKTTADYGIAKWQWTKSPLCPAIGHFINNSSSSPIAYVTNLIEGQYIFILQVLDDRQQMSEMNITVNVNGVPDAENLIELVFSSKSYLHQQTLDNLLAQIRVFLIDLLPNIHINMVGMLNENILLVKGKDFKTDLIISPKILANHLQDKLKSLRSASNMNIMSIDTYLCLSDCSNHGKCNHKTKRCICHNYYMENWFKYILQREPNCDFVIHYFVIITSISSIFSLIFCWFCTCCCLRWRRRRNLLERRKRIRYQLLDENDDEGAYDSTEKKKEKSRFFTKNKTNKSNIVISASDQSDENGEQTLYDKPLLTAKASMNSPNLRNRGLTVAVQDSNGIPVCDNVQSQKSSEHVSNEVPEQPVLSPVSGCIFEKRLIVKYLHESPIDPVNGQPLIEEQLIDVKVTPLGKPKPPSATSIPAILKTLQDEWDGCMLHSFTLRQQLQTARQELSHVMYQHDAACRVIARLNKEVTAAREALATLKPQAGIAQASHYANEQSMQTAHQGAIADLSQTSLTTAEGMTDEIIQKV</sequence>
<evidence type="ECO:0000256" key="3">
    <source>
        <dbReference type="ARBA" id="ARBA00006388"/>
    </source>
</evidence>
<dbReference type="GO" id="GO:0005737">
    <property type="term" value="C:cytoplasm"/>
    <property type="evidence" value="ECO:0007669"/>
    <property type="project" value="TreeGrafter"/>
</dbReference>
<dbReference type="InterPro" id="IPR003613">
    <property type="entry name" value="Ubox_domain"/>
</dbReference>
<keyword evidence="12" id="KW-0234">DNA repair</keyword>
<dbReference type="GO" id="GO:0070534">
    <property type="term" value="P:protein K63-linked ubiquitination"/>
    <property type="evidence" value="ECO:0007669"/>
    <property type="project" value="UniProtKB-UniRule"/>
</dbReference>
<dbReference type="GO" id="GO:0006281">
    <property type="term" value="P:DNA repair"/>
    <property type="evidence" value="ECO:0007669"/>
    <property type="project" value="UniProtKB-KW"/>
</dbReference>
<keyword evidence="9 12" id="KW-0833">Ubl conjugation pathway</keyword>
<dbReference type="FunFam" id="3.30.40.10:FF:000027">
    <property type="entry name" value="Pre-mRNA-processing factor 19, putative"/>
    <property type="match status" value="1"/>
</dbReference>
<dbReference type="InterPro" id="IPR055340">
    <property type="entry name" value="RING-Ubox_PRP19"/>
</dbReference>
<evidence type="ECO:0000259" key="14">
    <source>
        <dbReference type="SMART" id="SM00504"/>
    </source>
</evidence>
<dbReference type="AlphaFoldDB" id="A0A8S2NCB3"/>
<keyword evidence="11 12" id="KW-0539">Nucleus</keyword>
<dbReference type="InterPro" id="IPR013915">
    <property type="entry name" value="Prp19_cc"/>
</dbReference>
<dbReference type="Pfam" id="PF08606">
    <property type="entry name" value="Prp19"/>
    <property type="match status" value="1"/>
</dbReference>
<feature type="transmembrane region" description="Helical" evidence="13">
    <location>
        <begin position="433"/>
        <end position="462"/>
    </location>
</feature>
<keyword evidence="13" id="KW-0472">Membrane</keyword>
<dbReference type="SUPFAM" id="SSF49299">
    <property type="entry name" value="PKD domain"/>
    <property type="match status" value="1"/>
</dbReference>
<evidence type="ECO:0000256" key="1">
    <source>
        <dbReference type="ARBA" id="ARBA00004123"/>
    </source>
</evidence>
<feature type="non-terminal residue" evidence="15">
    <location>
        <position position="1"/>
    </location>
</feature>
<evidence type="ECO:0000256" key="6">
    <source>
        <dbReference type="ARBA" id="ARBA00022679"/>
    </source>
</evidence>
<proteinExistence type="inferred from homology"/>
<keyword evidence="7 12" id="KW-0747">Spliceosome</keyword>
<dbReference type="GO" id="GO:0000974">
    <property type="term" value="C:Prp19 complex"/>
    <property type="evidence" value="ECO:0007669"/>
    <property type="project" value="UniProtKB-UniRule"/>
</dbReference>
<evidence type="ECO:0000256" key="2">
    <source>
        <dbReference type="ARBA" id="ARBA00004906"/>
    </source>
</evidence>
<organism evidence="15 16">
    <name type="scientific">Rotaria magnacalcarata</name>
    <dbReference type="NCBI Taxonomy" id="392030"/>
    <lineage>
        <taxon>Eukaryota</taxon>
        <taxon>Metazoa</taxon>
        <taxon>Spiralia</taxon>
        <taxon>Gnathifera</taxon>
        <taxon>Rotifera</taxon>
        <taxon>Eurotatoria</taxon>
        <taxon>Bdelloidea</taxon>
        <taxon>Philodinida</taxon>
        <taxon>Philodinidae</taxon>
        <taxon>Rotaria</taxon>
    </lineage>
</organism>
<reference evidence="15" key="1">
    <citation type="submission" date="2021-02" db="EMBL/GenBank/DDBJ databases">
        <authorList>
            <person name="Nowell W R."/>
        </authorList>
    </citation>
    <scope>NUCLEOTIDE SEQUENCE</scope>
</reference>
<evidence type="ECO:0000256" key="8">
    <source>
        <dbReference type="ARBA" id="ARBA00022737"/>
    </source>
</evidence>
<keyword evidence="12" id="KW-0227">DNA damage</keyword>
<comment type="catalytic activity">
    <reaction evidence="12">
        <text>S-ubiquitinyl-[E2 ubiquitin-conjugating enzyme]-L-cysteine + [acceptor protein]-L-lysine = [E2 ubiquitin-conjugating enzyme]-L-cysteine + N(6)-ubiquitinyl-[acceptor protein]-L-lysine.</text>
        <dbReference type="EC" id="2.3.2.27"/>
    </reaction>
</comment>
<evidence type="ECO:0000256" key="13">
    <source>
        <dbReference type="SAM" id="Phobius"/>
    </source>
</evidence>
<dbReference type="Proteomes" id="UP000681720">
    <property type="component" value="Unassembled WGS sequence"/>
</dbReference>
<evidence type="ECO:0000256" key="4">
    <source>
        <dbReference type="ARBA" id="ARBA00022574"/>
    </source>
</evidence>
<dbReference type="GO" id="GO:0071006">
    <property type="term" value="C:U2-type catalytic step 1 spliceosome"/>
    <property type="evidence" value="ECO:0007669"/>
    <property type="project" value="TreeGrafter"/>
</dbReference>
<evidence type="ECO:0000313" key="16">
    <source>
        <dbReference type="Proteomes" id="UP000681720"/>
    </source>
</evidence>
<feature type="domain" description="U-box" evidence="14">
    <location>
        <begin position="576"/>
        <end position="636"/>
    </location>
</feature>